<proteinExistence type="predicted"/>
<feature type="transmembrane region" description="Helical" evidence="2">
    <location>
        <begin position="157"/>
        <end position="177"/>
    </location>
</feature>
<dbReference type="InterPro" id="IPR009937">
    <property type="entry name" value="Phage_holin_3_6"/>
</dbReference>
<reference evidence="3" key="1">
    <citation type="submission" date="2020-02" db="EMBL/GenBank/DDBJ databases">
        <authorList>
            <person name="Meier V. D."/>
        </authorList>
    </citation>
    <scope>NUCLEOTIDE SEQUENCE</scope>
    <source>
        <strain evidence="3">AVDCRST_MAG29</strain>
    </source>
</reference>
<dbReference type="EMBL" id="CADCUG010000042">
    <property type="protein sequence ID" value="CAA9326047.1"/>
    <property type="molecule type" value="Genomic_DNA"/>
</dbReference>
<feature type="transmembrane region" description="Helical" evidence="2">
    <location>
        <begin position="123"/>
        <end position="145"/>
    </location>
</feature>
<evidence type="ECO:0000256" key="1">
    <source>
        <dbReference type="SAM" id="MobiDB-lite"/>
    </source>
</evidence>
<keyword evidence="2" id="KW-0472">Membrane</keyword>
<keyword evidence="2" id="KW-1133">Transmembrane helix</keyword>
<sequence length="207" mass="21199">MSHPVNPGNYSESGDYPPATSDPATGAGYTDAGYTEPASGYAEPVAGYSETAETGYGSSAYVAPSGGSYAAGSTSTSSSGISDVSVGEIMGKISADMSTLMRQELQLAKAELTVEAKKATAGVAMLAAAGVAGFFLLMFALITLWQALASLFDEDAWSALVVTVLLAVVAGVLALMGKKKMQQVNPKPEQTIETLQEAPSALKPSNR</sequence>
<gene>
    <name evidence="3" type="ORF">AVDCRST_MAG29-738</name>
</gene>
<evidence type="ECO:0000256" key="2">
    <source>
        <dbReference type="SAM" id="Phobius"/>
    </source>
</evidence>
<protein>
    <recommendedName>
        <fullName evidence="4">Transmembrane protein</fullName>
    </recommendedName>
</protein>
<feature type="region of interest" description="Disordered" evidence="1">
    <location>
        <begin position="186"/>
        <end position="207"/>
    </location>
</feature>
<dbReference type="Pfam" id="PF07332">
    <property type="entry name" value="Phage_holin_3_6"/>
    <property type="match status" value="1"/>
</dbReference>
<evidence type="ECO:0008006" key="4">
    <source>
        <dbReference type="Google" id="ProtNLM"/>
    </source>
</evidence>
<feature type="region of interest" description="Disordered" evidence="1">
    <location>
        <begin position="1"/>
        <end position="32"/>
    </location>
</feature>
<organism evidence="3">
    <name type="scientific">uncultured Nocardioidaceae bacterium</name>
    <dbReference type="NCBI Taxonomy" id="253824"/>
    <lineage>
        <taxon>Bacteria</taxon>
        <taxon>Bacillati</taxon>
        <taxon>Actinomycetota</taxon>
        <taxon>Actinomycetes</taxon>
        <taxon>Propionibacteriales</taxon>
        <taxon>Nocardioidaceae</taxon>
        <taxon>environmental samples</taxon>
    </lineage>
</organism>
<dbReference type="AlphaFoldDB" id="A0A6J4L9A3"/>
<accession>A0A6J4L9A3</accession>
<evidence type="ECO:0000313" key="3">
    <source>
        <dbReference type="EMBL" id="CAA9326047.1"/>
    </source>
</evidence>
<keyword evidence="2" id="KW-0812">Transmembrane</keyword>
<name>A0A6J4L9A3_9ACTN</name>